<keyword evidence="9" id="KW-0472">Membrane</keyword>
<feature type="transmembrane region" description="Helical" evidence="9">
    <location>
        <begin position="26"/>
        <end position="46"/>
    </location>
</feature>
<dbReference type="Pfam" id="PF02518">
    <property type="entry name" value="HATPase_c"/>
    <property type="match status" value="1"/>
</dbReference>
<evidence type="ECO:0000256" key="8">
    <source>
        <dbReference type="ARBA" id="ARBA00023012"/>
    </source>
</evidence>
<proteinExistence type="predicted"/>
<evidence type="ECO:0000313" key="12">
    <source>
        <dbReference type="EMBL" id="GAA1745399.1"/>
    </source>
</evidence>
<comment type="caution">
    <text evidence="12">The sequence shown here is derived from an EMBL/GenBank/DDBJ whole genome shotgun (WGS) entry which is preliminary data.</text>
</comment>
<keyword evidence="6" id="KW-0418">Kinase</keyword>
<evidence type="ECO:0000256" key="2">
    <source>
        <dbReference type="ARBA" id="ARBA00012438"/>
    </source>
</evidence>
<dbReference type="CDD" id="cd16917">
    <property type="entry name" value="HATPase_UhpB-NarQ-NarX-like"/>
    <property type="match status" value="1"/>
</dbReference>
<keyword evidence="9" id="KW-0812">Transmembrane</keyword>
<name>A0ABN2K070_9MICO</name>
<evidence type="ECO:0000256" key="7">
    <source>
        <dbReference type="ARBA" id="ARBA00022840"/>
    </source>
</evidence>
<evidence type="ECO:0000256" key="3">
    <source>
        <dbReference type="ARBA" id="ARBA00022553"/>
    </source>
</evidence>
<feature type="transmembrane region" description="Helical" evidence="9">
    <location>
        <begin position="106"/>
        <end position="124"/>
    </location>
</feature>
<evidence type="ECO:0000313" key="13">
    <source>
        <dbReference type="Proteomes" id="UP001501475"/>
    </source>
</evidence>
<evidence type="ECO:0000256" key="5">
    <source>
        <dbReference type="ARBA" id="ARBA00022741"/>
    </source>
</evidence>
<dbReference type="Gene3D" id="3.30.565.10">
    <property type="entry name" value="Histidine kinase-like ATPase, C-terminal domain"/>
    <property type="match status" value="1"/>
</dbReference>
<sequence length="402" mass="41904">MNPGSGDRTPAVAQADDEARDRLGRLVSVNAVGLGGSVVALTILALTRVHDANLYRDIGALAAGFLLVASGLIGLRRGLIQMGALSVVGANWLVAAALTWLNPFTLPIAVLAVIAPVVLVFDVLRRRTLAAVIVATVLGAGALAGAGEIRRLKPDALQPDSSLTVPIVAVFVAVVALVIVAGLREQVRRLRQQTADLDASRRRLAVAGDEARQAIERDLHDGAQQRLARLSVEMGRVTRLGDRDAAAAIAELPGLQAELVDGIRELRDLAHGIYPALLADRGLGAALPAAARRTSRPCAVDVAPDARYPAPVEAALYFCAVEAIQNADTHSGASRIDVRVRPADARLEFDVCDDGRGFDVGTAYGLGRGVTGMADRLRAAGGECLVRSAPGSGTVVSGWLPV</sequence>
<dbReference type="InterPro" id="IPR011712">
    <property type="entry name" value="Sig_transdc_His_kin_sub3_dim/P"/>
</dbReference>
<dbReference type="InterPro" id="IPR036890">
    <property type="entry name" value="HATPase_C_sf"/>
</dbReference>
<keyword evidence="8" id="KW-0902">Two-component regulatory system</keyword>
<dbReference type="EMBL" id="BAAAPN010000004">
    <property type="protein sequence ID" value="GAA1745399.1"/>
    <property type="molecule type" value="Genomic_DNA"/>
</dbReference>
<dbReference type="PANTHER" id="PTHR24421:SF10">
    <property type="entry name" value="NITRATE_NITRITE SENSOR PROTEIN NARQ"/>
    <property type="match status" value="1"/>
</dbReference>
<dbReference type="SUPFAM" id="SSF55874">
    <property type="entry name" value="ATPase domain of HSP90 chaperone/DNA topoisomerase II/histidine kinase"/>
    <property type="match status" value="1"/>
</dbReference>
<feature type="transmembrane region" description="Helical" evidence="9">
    <location>
        <begin position="58"/>
        <end position="75"/>
    </location>
</feature>
<protein>
    <recommendedName>
        <fullName evidence="2">histidine kinase</fullName>
        <ecNumber evidence="2">2.7.13.3</ecNumber>
    </recommendedName>
</protein>
<keyword evidence="13" id="KW-1185">Reference proteome</keyword>
<dbReference type="RefSeq" id="WP_344061003.1">
    <property type="nucleotide sequence ID" value="NZ_BAAAPN010000004.1"/>
</dbReference>
<dbReference type="InterPro" id="IPR003594">
    <property type="entry name" value="HATPase_dom"/>
</dbReference>
<evidence type="ECO:0000256" key="4">
    <source>
        <dbReference type="ARBA" id="ARBA00022679"/>
    </source>
</evidence>
<organism evidence="12 13">
    <name type="scientific">Nostocoides vanveenii</name>
    <dbReference type="NCBI Taxonomy" id="330835"/>
    <lineage>
        <taxon>Bacteria</taxon>
        <taxon>Bacillati</taxon>
        <taxon>Actinomycetota</taxon>
        <taxon>Actinomycetes</taxon>
        <taxon>Micrococcales</taxon>
        <taxon>Intrasporangiaceae</taxon>
        <taxon>Nostocoides</taxon>
    </lineage>
</organism>
<keyword evidence="7" id="KW-0067">ATP-binding</keyword>
<reference evidence="12 13" key="1">
    <citation type="journal article" date="2019" name="Int. J. Syst. Evol. Microbiol.">
        <title>The Global Catalogue of Microorganisms (GCM) 10K type strain sequencing project: providing services to taxonomists for standard genome sequencing and annotation.</title>
        <authorList>
            <consortium name="The Broad Institute Genomics Platform"/>
            <consortium name="The Broad Institute Genome Sequencing Center for Infectious Disease"/>
            <person name="Wu L."/>
            <person name="Ma J."/>
        </authorList>
    </citation>
    <scope>NUCLEOTIDE SEQUENCE [LARGE SCALE GENOMIC DNA]</scope>
    <source>
        <strain evidence="12 13">JCM 15591</strain>
    </source>
</reference>
<dbReference type="PANTHER" id="PTHR24421">
    <property type="entry name" value="NITRATE/NITRITE SENSOR PROTEIN NARX-RELATED"/>
    <property type="match status" value="1"/>
</dbReference>
<feature type="domain" description="Signal transduction histidine kinase subgroup 3 dimerisation and phosphoacceptor" evidence="11">
    <location>
        <begin position="212"/>
        <end position="276"/>
    </location>
</feature>
<accession>A0ABN2K070</accession>
<gene>
    <name evidence="12" type="ORF">GCM10009810_02580</name>
</gene>
<comment type="catalytic activity">
    <reaction evidence="1">
        <text>ATP + protein L-histidine = ADP + protein N-phospho-L-histidine.</text>
        <dbReference type="EC" id="2.7.13.3"/>
    </reaction>
</comment>
<feature type="transmembrane region" description="Helical" evidence="9">
    <location>
        <begin position="129"/>
        <end position="149"/>
    </location>
</feature>
<feature type="transmembrane region" description="Helical" evidence="9">
    <location>
        <begin position="161"/>
        <end position="183"/>
    </location>
</feature>
<dbReference type="Pfam" id="PF07730">
    <property type="entry name" value="HisKA_3"/>
    <property type="match status" value="1"/>
</dbReference>
<evidence type="ECO:0000256" key="9">
    <source>
        <dbReference type="SAM" id="Phobius"/>
    </source>
</evidence>
<evidence type="ECO:0000259" key="10">
    <source>
        <dbReference type="Pfam" id="PF02518"/>
    </source>
</evidence>
<evidence type="ECO:0000256" key="6">
    <source>
        <dbReference type="ARBA" id="ARBA00022777"/>
    </source>
</evidence>
<keyword evidence="4" id="KW-0808">Transferase</keyword>
<dbReference type="EC" id="2.7.13.3" evidence="2"/>
<keyword evidence="3" id="KW-0597">Phosphoprotein</keyword>
<dbReference type="InterPro" id="IPR050482">
    <property type="entry name" value="Sensor_HK_TwoCompSys"/>
</dbReference>
<keyword evidence="5" id="KW-0547">Nucleotide-binding</keyword>
<dbReference type="Gene3D" id="1.20.5.1930">
    <property type="match status" value="1"/>
</dbReference>
<feature type="transmembrane region" description="Helical" evidence="9">
    <location>
        <begin position="82"/>
        <end position="100"/>
    </location>
</feature>
<evidence type="ECO:0000256" key="1">
    <source>
        <dbReference type="ARBA" id="ARBA00000085"/>
    </source>
</evidence>
<keyword evidence="9" id="KW-1133">Transmembrane helix</keyword>
<evidence type="ECO:0000259" key="11">
    <source>
        <dbReference type="Pfam" id="PF07730"/>
    </source>
</evidence>
<dbReference type="Proteomes" id="UP001501475">
    <property type="component" value="Unassembled WGS sequence"/>
</dbReference>
<feature type="domain" description="Histidine kinase/HSP90-like ATPase" evidence="10">
    <location>
        <begin position="314"/>
        <end position="401"/>
    </location>
</feature>